<dbReference type="Proteomes" id="UP000182429">
    <property type="component" value="Unassembled WGS sequence"/>
</dbReference>
<comment type="caution">
    <text evidence="4">Lacks conserved residue(s) required for the propagation of feature annotation.</text>
</comment>
<dbReference type="NCBIfam" id="TIGR00071">
    <property type="entry name" value="hisT_truA"/>
    <property type="match status" value="1"/>
</dbReference>
<feature type="domain" description="Pseudouridine synthase I TruA alpha/beta" evidence="8">
    <location>
        <begin position="143"/>
        <end position="244"/>
    </location>
</feature>
<dbReference type="GO" id="GO:0003723">
    <property type="term" value="F:RNA binding"/>
    <property type="evidence" value="ECO:0007669"/>
    <property type="project" value="InterPro"/>
</dbReference>
<dbReference type="RefSeq" id="WP_031590100.1">
    <property type="nucleotide sequence ID" value="NZ_FNNF01000002.1"/>
</dbReference>
<evidence type="ECO:0000256" key="1">
    <source>
        <dbReference type="ARBA" id="ARBA00009375"/>
    </source>
</evidence>
<feature type="active site" description="Nucleophile" evidence="4 5">
    <location>
        <position position="52"/>
    </location>
</feature>
<evidence type="ECO:0000313" key="9">
    <source>
        <dbReference type="EMBL" id="SDW00995.1"/>
    </source>
</evidence>
<dbReference type="CDD" id="cd02570">
    <property type="entry name" value="PseudoU_synth_EcTruA"/>
    <property type="match status" value="1"/>
</dbReference>
<gene>
    <name evidence="4" type="primary">truA</name>
    <name evidence="9" type="ORF">SAMN04487759_10210</name>
</gene>
<comment type="similarity">
    <text evidence="1 4 7">Belongs to the tRNA pseudouridine synthase TruA family.</text>
</comment>
<comment type="catalytic activity">
    <reaction evidence="4 7">
        <text>uridine(38/39/40) in tRNA = pseudouridine(38/39/40) in tRNA</text>
        <dbReference type="Rhea" id="RHEA:22376"/>
        <dbReference type="Rhea" id="RHEA-COMP:10085"/>
        <dbReference type="Rhea" id="RHEA-COMP:10087"/>
        <dbReference type="ChEBI" id="CHEBI:65314"/>
        <dbReference type="ChEBI" id="CHEBI:65315"/>
        <dbReference type="EC" id="5.4.99.12"/>
    </reaction>
</comment>
<keyword evidence="2 4" id="KW-0819">tRNA processing</keyword>
<accession>A0A1H2Q1H5</accession>
<evidence type="ECO:0000313" key="10">
    <source>
        <dbReference type="Proteomes" id="UP000182429"/>
    </source>
</evidence>
<dbReference type="STRING" id="1630.SAMN05216514_104149"/>
<keyword evidence="3 4" id="KW-0413">Isomerase</keyword>
<dbReference type="HAMAP" id="MF_00171">
    <property type="entry name" value="TruA"/>
    <property type="match status" value="1"/>
</dbReference>
<dbReference type="InterPro" id="IPR020103">
    <property type="entry name" value="PsdUridine_synth_cat_dom_sf"/>
</dbReference>
<evidence type="ECO:0000256" key="2">
    <source>
        <dbReference type="ARBA" id="ARBA00022694"/>
    </source>
</evidence>
<comment type="subunit">
    <text evidence="4">Homodimer.</text>
</comment>
<dbReference type="EC" id="5.4.99.12" evidence="4"/>
<name>A0A1H2Q1H5_9FIRM</name>
<dbReference type="PIRSF" id="PIRSF001430">
    <property type="entry name" value="tRNA_psdUrid_synth"/>
    <property type="match status" value="1"/>
</dbReference>
<evidence type="ECO:0000256" key="7">
    <source>
        <dbReference type="RuleBase" id="RU003792"/>
    </source>
</evidence>
<dbReference type="GO" id="GO:0031119">
    <property type="term" value="P:tRNA pseudouridine synthesis"/>
    <property type="evidence" value="ECO:0007669"/>
    <property type="project" value="UniProtKB-UniRule"/>
</dbReference>
<dbReference type="InterPro" id="IPR020094">
    <property type="entry name" value="TruA/RsuA/RluB/E/F_N"/>
</dbReference>
<comment type="function">
    <text evidence="4">Formation of pseudouridine at positions 38, 39 and 40 in the anticodon stem and loop of transfer RNAs.</text>
</comment>
<dbReference type="InterPro" id="IPR020095">
    <property type="entry name" value="PsdUridine_synth_TruA_C"/>
</dbReference>
<dbReference type="PANTHER" id="PTHR11142">
    <property type="entry name" value="PSEUDOURIDYLATE SYNTHASE"/>
    <property type="match status" value="1"/>
</dbReference>
<dbReference type="PANTHER" id="PTHR11142:SF0">
    <property type="entry name" value="TRNA PSEUDOURIDINE SYNTHASE-LIKE 1"/>
    <property type="match status" value="1"/>
</dbReference>
<dbReference type="Gene3D" id="3.30.70.660">
    <property type="entry name" value="Pseudouridine synthase I, catalytic domain, C-terminal subdomain"/>
    <property type="match status" value="1"/>
</dbReference>
<dbReference type="GO" id="GO:0160147">
    <property type="term" value="F:tRNA pseudouridine(38-40) synthase activity"/>
    <property type="evidence" value="ECO:0007669"/>
    <property type="project" value="UniProtKB-EC"/>
</dbReference>
<sequence>MTRIKCIVAYDGTLFHGWQIQVKERSVQEEIQKALKKITGEDIIIHSSGRTDAGVHAENQVFHFDTDKNINEKQWARALNHFLPDDIYIKDSEAVSDDFHSRYSVKKKEYHYRLSTNTYSPFDRHTIYQYPYGKLDLEIMREAAKIFIGEHDFASYCVYDEYGNTIRTLYDFTIEEKDGFFTFKLIGSGFRRYMVRHIVGGVIQVGAHRRSIAYLKELLDSKGEKKCLFKAEPEGLYLMHVHYEEE</sequence>
<dbReference type="Pfam" id="PF01416">
    <property type="entry name" value="PseudoU_synth_1"/>
    <property type="match status" value="2"/>
</dbReference>
<reference evidence="9 10" key="1">
    <citation type="submission" date="2016-10" db="EMBL/GenBank/DDBJ databases">
        <authorList>
            <person name="de Groot N.N."/>
        </authorList>
    </citation>
    <scope>NUCLEOTIDE SEQUENCE [LARGE SCALE GENOMIC DNA]</scope>
    <source>
        <strain evidence="9 10">S3b</strain>
    </source>
</reference>
<dbReference type="SUPFAM" id="SSF55120">
    <property type="entry name" value="Pseudouridine synthase"/>
    <property type="match status" value="1"/>
</dbReference>
<evidence type="ECO:0000256" key="3">
    <source>
        <dbReference type="ARBA" id="ARBA00023235"/>
    </source>
</evidence>
<proteinExistence type="inferred from homology"/>
<evidence type="ECO:0000256" key="5">
    <source>
        <dbReference type="PIRSR" id="PIRSR001430-1"/>
    </source>
</evidence>
<evidence type="ECO:0000256" key="6">
    <source>
        <dbReference type="PIRSR" id="PIRSR001430-2"/>
    </source>
</evidence>
<dbReference type="eggNOG" id="COG0101">
    <property type="taxonomic scope" value="Bacteria"/>
</dbReference>
<evidence type="ECO:0000259" key="8">
    <source>
        <dbReference type="Pfam" id="PF01416"/>
    </source>
</evidence>
<dbReference type="InterPro" id="IPR001406">
    <property type="entry name" value="PsdUridine_synth_TruA"/>
</dbReference>
<feature type="binding site" evidence="4 6">
    <location>
        <position position="110"/>
    </location>
    <ligand>
        <name>substrate</name>
    </ligand>
</feature>
<dbReference type="AlphaFoldDB" id="A0A1H2Q1H5"/>
<dbReference type="Gene3D" id="3.30.70.580">
    <property type="entry name" value="Pseudouridine synthase I, catalytic domain, N-terminal subdomain"/>
    <property type="match status" value="1"/>
</dbReference>
<evidence type="ECO:0000256" key="4">
    <source>
        <dbReference type="HAMAP-Rule" id="MF_00171"/>
    </source>
</evidence>
<dbReference type="InterPro" id="IPR020097">
    <property type="entry name" value="PsdUridine_synth_TruA_a/b_dom"/>
</dbReference>
<protein>
    <recommendedName>
        <fullName evidence="4">tRNA pseudouridine synthase A</fullName>
        <ecNumber evidence="4">5.4.99.12</ecNumber>
    </recommendedName>
    <alternativeName>
        <fullName evidence="4">tRNA pseudouridine(38-40) synthase</fullName>
    </alternativeName>
    <alternativeName>
        <fullName evidence="4">tRNA pseudouridylate synthase I</fullName>
    </alternativeName>
    <alternativeName>
        <fullName evidence="4">tRNA-uridine isomerase I</fullName>
    </alternativeName>
</protein>
<dbReference type="OrthoDB" id="9811823at2"/>
<dbReference type="EMBL" id="FNNF01000002">
    <property type="protein sequence ID" value="SDW00995.1"/>
    <property type="molecule type" value="Genomic_DNA"/>
</dbReference>
<feature type="domain" description="Pseudouridine synthase I TruA alpha/beta" evidence="8">
    <location>
        <begin position="7"/>
        <end position="104"/>
    </location>
</feature>
<organism evidence="9 10">
    <name type="scientific">Kandleria vitulina</name>
    <dbReference type="NCBI Taxonomy" id="1630"/>
    <lineage>
        <taxon>Bacteria</taxon>
        <taxon>Bacillati</taxon>
        <taxon>Bacillota</taxon>
        <taxon>Erysipelotrichia</taxon>
        <taxon>Erysipelotrichales</taxon>
        <taxon>Coprobacillaceae</taxon>
        <taxon>Kandleria</taxon>
    </lineage>
</organism>
<dbReference type="FunFam" id="3.30.70.580:FF:000001">
    <property type="entry name" value="tRNA pseudouridine synthase A"/>
    <property type="match status" value="1"/>
</dbReference>